<dbReference type="EMBL" id="CP074637">
    <property type="protein sequence ID" value="QVS21652.1"/>
    <property type="molecule type" value="Genomic_DNA"/>
</dbReference>
<dbReference type="AlphaFoldDB" id="A0A8E6VES9"/>
<proteinExistence type="predicted"/>
<keyword evidence="2" id="KW-0614">Plasmid</keyword>
<sequence>MDKFIWVPVIIVLIVACFSLGSRGALHNTSYLKIGLVVFMVIAAACIMTWGIE</sequence>
<protein>
    <submittedName>
        <fullName evidence="2">Uncharacterized protein</fullName>
    </submittedName>
</protein>
<evidence type="ECO:0000256" key="1">
    <source>
        <dbReference type="SAM" id="Phobius"/>
    </source>
</evidence>
<reference evidence="2" key="1">
    <citation type="submission" date="2018-07" db="EMBL/GenBank/DDBJ databases">
        <authorList>
            <consortium name="GenomeTrakr network: Whole genome sequencing for foodborne pathogen traceback"/>
        </authorList>
    </citation>
    <scope>NUCLEOTIDE SEQUENCE</scope>
    <source>
        <plasmid evidence="2">pCFSAN029871_1</plasmid>
    </source>
</reference>
<keyword evidence="1" id="KW-0812">Transmembrane</keyword>
<reference evidence="2" key="2">
    <citation type="submission" date="2021-05" db="EMBL/GenBank/DDBJ databases">
        <title>Whole genome PacBio Sequel sequence of Salmonella enterica subsp. enterica.</title>
        <authorList>
            <person name="Hoffmann M."/>
            <person name="Balkey M."/>
            <person name="Luo Y."/>
        </authorList>
    </citation>
    <scope>NUCLEOTIDE SEQUENCE</scope>
    <source>
        <plasmid evidence="2">pCFSAN029871_1</plasmid>
    </source>
</reference>
<gene>
    <name evidence="2" type="ORF">XS00_24420</name>
</gene>
<keyword evidence="1" id="KW-1133">Transmembrane helix</keyword>
<evidence type="ECO:0000313" key="2">
    <source>
        <dbReference type="EMBL" id="QVS21652.1"/>
    </source>
</evidence>
<feature type="transmembrane region" description="Helical" evidence="1">
    <location>
        <begin position="6"/>
        <end position="22"/>
    </location>
</feature>
<accession>A0A8E6VES9</accession>
<organism evidence="2">
    <name type="scientific">Salmonella enterica</name>
    <name type="common">Salmonella choleraesuis</name>
    <dbReference type="NCBI Taxonomy" id="28901"/>
    <lineage>
        <taxon>Bacteria</taxon>
        <taxon>Pseudomonadati</taxon>
        <taxon>Pseudomonadota</taxon>
        <taxon>Gammaproteobacteria</taxon>
        <taxon>Enterobacterales</taxon>
        <taxon>Enterobacteriaceae</taxon>
        <taxon>Salmonella</taxon>
    </lineage>
</organism>
<name>A0A8E6VES9_SALER</name>
<feature type="transmembrane region" description="Helical" evidence="1">
    <location>
        <begin position="34"/>
        <end position="52"/>
    </location>
</feature>
<keyword evidence="1" id="KW-0472">Membrane</keyword>
<geneLocation type="plasmid" evidence="2">
    <name>pCFSAN029871_1</name>
</geneLocation>
<dbReference type="PROSITE" id="PS51257">
    <property type="entry name" value="PROKAR_LIPOPROTEIN"/>
    <property type="match status" value="1"/>
</dbReference>